<dbReference type="EMBL" id="PFFQ01000021">
    <property type="protein sequence ID" value="PIW17735.1"/>
    <property type="molecule type" value="Genomic_DNA"/>
</dbReference>
<feature type="domain" description="DUF5117" evidence="3">
    <location>
        <begin position="105"/>
        <end position="292"/>
    </location>
</feature>
<organism evidence="4 5">
    <name type="scientific">bacterium (Candidatus Blackallbacteria) CG17_big_fil_post_rev_8_21_14_2_50_48_46</name>
    <dbReference type="NCBI Taxonomy" id="2014261"/>
    <lineage>
        <taxon>Bacteria</taxon>
        <taxon>Candidatus Blackallbacteria</taxon>
    </lineage>
</organism>
<dbReference type="InterPro" id="IPR033413">
    <property type="entry name" value="DUF5117"/>
</dbReference>
<gene>
    <name evidence="4" type="ORF">COW36_07760</name>
</gene>
<evidence type="ECO:0000313" key="4">
    <source>
        <dbReference type="EMBL" id="PIW17735.1"/>
    </source>
</evidence>
<keyword evidence="1" id="KW-0732">Signal</keyword>
<dbReference type="Proteomes" id="UP000231019">
    <property type="component" value="Unassembled WGS sequence"/>
</dbReference>
<dbReference type="Pfam" id="PF17148">
    <property type="entry name" value="DUF5117"/>
    <property type="match status" value="1"/>
</dbReference>
<dbReference type="InterPro" id="IPR034032">
    <property type="entry name" value="Zn_MMP-like_bac"/>
</dbReference>
<dbReference type="PANTHER" id="PTHR38478:SF1">
    <property type="entry name" value="ZINC DEPENDENT METALLOPROTEASE DOMAIN LIPOPROTEIN"/>
    <property type="match status" value="1"/>
</dbReference>
<dbReference type="GO" id="GO:0008237">
    <property type="term" value="F:metallopeptidase activity"/>
    <property type="evidence" value="ECO:0007669"/>
    <property type="project" value="InterPro"/>
</dbReference>
<reference evidence="4 5" key="1">
    <citation type="submission" date="2017-09" db="EMBL/GenBank/DDBJ databases">
        <title>Depth-based differentiation of microbial function through sediment-hosted aquifers and enrichment of novel symbionts in the deep terrestrial subsurface.</title>
        <authorList>
            <person name="Probst A.J."/>
            <person name="Ladd B."/>
            <person name="Jarett J.K."/>
            <person name="Geller-Mcgrath D.E."/>
            <person name="Sieber C.M."/>
            <person name="Emerson J.B."/>
            <person name="Anantharaman K."/>
            <person name="Thomas B.C."/>
            <person name="Malmstrom R."/>
            <person name="Stieglmeier M."/>
            <person name="Klingl A."/>
            <person name="Woyke T."/>
            <person name="Ryan C.M."/>
            <person name="Banfield J.F."/>
        </authorList>
    </citation>
    <scope>NUCLEOTIDE SEQUENCE [LARGE SCALE GENOMIC DNA]</scope>
    <source>
        <strain evidence="4">CG17_big_fil_post_rev_8_21_14_2_50_48_46</strain>
    </source>
</reference>
<dbReference type="CDD" id="cd04276">
    <property type="entry name" value="ZnMc_MMP_like_2"/>
    <property type="match status" value="1"/>
</dbReference>
<evidence type="ECO:0000259" key="2">
    <source>
        <dbReference type="Pfam" id="PF16313"/>
    </source>
</evidence>
<dbReference type="InterPro" id="IPR032534">
    <property type="entry name" value="EcxA_zinc-bd"/>
</dbReference>
<dbReference type="InterPro" id="IPR024079">
    <property type="entry name" value="MetalloPept_cat_dom_sf"/>
</dbReference>
<comment type="caution">
    <text evidence="4">The sequence shown here is derived from an EMBL/GenBank/DDBJ whole genome shotgun (WGS) entry which is preliminary data.</text>
</comment>
<feature type="chain" id="PRO_5014798872" evidence="1">
    <location>
        <begin position="30"/>
        <end position="874"/>
    </location>
</feature>
<evidence type="ECO:0000313" key="5">
    <source>
        <dbReference type="Proteomes" id="UP000231019"/>
    </source>
</evidence>
<dbReference type="Pfam" id="PF16313">
    <property type="entry name" value="DUF4953"/>
    <property type="match status" value="1"/>
</dbReference>
<sequence>MLQRRLSLLTLLPLLSLSLWLSPACQVSAQASPNQAGEENAPSFEKTIKGFTALPGLFTFYLKESDHKILLEIQPAQLDQVFLLSITREAGDGAFFDSSSQENTLPVYFHKVGKTIQLLVKNYNYRADQNTAIQRAIPRGVSDALLGSTQVIGPPHPEKGALLVDAAELFVSDLANTGRFFQMLQREGLASYRLDERNSYLQKIKSFPENNEIEVLLNYLGEGTDFPTPTLADDRGFRHLMHYSLSKLPETSYQPRLADDRVGHFTTMYWDYNQFSKEDPYVRYINRWNLEKADPRLPLSPPREPIVFWLENTIPTEYRDAVREGVLLWNTAFEKIGFKDAIQVKQMPDDADWDPADARYNTIRWMVNPGASYAVGPSRAHPLTGEVYDADVRISADFIRAMYNEYDFWATPLAEAPKAQNQTKARKNSQQRCEYSQGLAHELSFGRQLMAARGSLSPAASAQFIHDAIIALVAHEVGHTLGLRHNFKASTLHKASDLHLLNQTRSKGLTSSVMDYVPVNLAPKGVKQGEYYQTTLGPYDYWAIEYAYRQFTKDSDLSEKGQLEKIAARSSQPELAYGTDEDVYGGPLSVDPLANFWDLGADPLLFQRQRLELAQELFSKLEKEFEKPGERYPRLRQVFSMALSEYFVSVQGIVKYVGGIYTHRNHIGDPQARVPLEVVPAAKQREALELVATQLFNQEAFQFSPELLSKMGPERQWDFEDSLLDSSLDLPLHQIVKSLHSRVLGYLLSSPLLNRIQDNELLFKKGEARFTLEQHFSFLRDSIWKELKQGQNIVSFRRNLQRIHLEQLKQIYLNRNLFLSADARTLARQDLIQLRQGIDQALKVSGVKLDALTRAHLDESRAIMDTTIKASIAR</sequence>
<accession>A0A2M7G6S2</accession>
<feature type="signal peptide" evidence="1">
    <location>
        <begin position="1"/>
        <end position="29"/>
    </location>
</feature>
<feature type="domain" description="EcxA zinc-binding" evidence="2">
    <location>
        <begin position="461"/>
        <end position="789"/>
    </location>
</feature>
<dbReference type="Gene3D" id="3.40.390.10">
    <property type="entry name" value="Collagenase (Catalytic Domain)"/>
    <property type="match status" value="1"/>
</dbReference>
<evidence type="ECO:0000259" key="3">
    <source>
        <dbReference type="Pfam" id="PF17148"/>
    </source>
</evidence>
<proteinExistence type="predicted"/>
<name>A0A2M7G6S2_9BACT</name>
<evidence type="ECO:0000256" key="1">
    <source>
        <dbReference type="SAM" id="SignalP"/>
    </source>
</evidence>
<dbReference type="AlphaFoldDB" id="A0A2M7G6S2"/>
<dbReference type="PANTHER" id="PTHR38478">
    <property type="entry name" value="PEPTIDASE M1A AND M12B"/>
    <property type="match status" value="1"/>
</dbReference>
<dbReference type="SUPFAM" id="SSF55486">
    <property type="entry name" value="Metalloproteases ('zincins'), catalytic domain"/>
    <property type="match status" value="1"/>
</dbReference>
<protein>
    <submittedName>
        <fullName evidence="4">Peptidase M43</fullName>
    </submittedName>
</protein>